<dbReference type="PANTHER" id="PTHR30126:SF64">
    <property type="entry name" value="HTH-TYPE TRANSCRIPTIONAL REGULATOR CITR"/>
    <property type="match status" value="1"/>
</dbReference>
<dbReference type="eggNOG" id="COG0583">
    <property type="taxonomic scope" value="Bacteria"/>
</dbReference>
<dbReference type="InterPro" id="IPR036390">
    <property type="entry name" value="WH_DNA-bd_sf"/>
</dbReference>
<name>W0ECG6_9FIRM</name>
<evidence type="ECO:0000256" key="5">
    <source>
        <dbReference type="SAM" id="Coils"/>
    </source>
</evidence>
<keyword evidence="4" id="KW-0804">Transcription</keyword>
<dbReference type="HOGENOM" id="CLU_039613_6_1_9"/>
<dbReference type="GO" id="GO:0000976">
    <property type="term" value="F:transcription cis-regulatory region binding"/>
    <property type="evidence" value="ECO:0007669"/>
    <property type="project" value="TreeGrafter"/>
</dbReference>
<dbReference type="Gene3D" id="3.40.190.290">
    <property type="match status" value="1"/>
</dbReference>
<evidence type="ECO:0000313" key="7">
    <source>
        <dbReference type="EMBL" id="AHF06751.1"/>
    </source>
</evidence>
<evidence type="ECO:0000259" key="6">
    <source>
        <dbReference type="PROSITE" id="PS50931"/>
    </source>
</evidence>
<dbReference type="InterPro" id="IPR000847">
    <property type="entry name" value="LysR_HTH_N"/>
</dbReference>
<evidence type="ECO:0000256" key="3">
    <source>
        <dbReference type="ARBA" id="ARBA00023125"/>
    </source>
</evidence>
<dbReference type="KEGG" id="dmt:DESME_06520"/>
<dbReference type="Gene3D" id="1.10.10.10">
    <property type="entry name" value="Winged helix-like DNA-binding domain superfamily/Winged helix DNA-binding domain"/>
    <property type="match status" value="1"/>
</dbReference>
<dbReference type="Pfam" id="PF03466">
    <property type="entry name" value="LysR_substrate"/>
    <property type="match status" value="1"/>
</dbReference>
<proteinExistence type="inferred from homology"/>
<dbReference type="InterPro" id="IPR036388">
    <property type="entry name" value="WH-like_DNA-bd_sf"/>
</dbReference>
<dbReference type="FunFam" id="1.10.10.10:FF:000001">
    <property type="entry name" value="LysR family transcriptional regulator"/>
    <property type="match status" value="1"/>
</dbReference>
<dbReference type="OrthoDB" id="9785745at2"/>
<feature type="domain" description="HTH lysR-type" evidence="6">
    <location>
        <begin position="1"/>
        <end position="57"/>
    </location>
</feature>
<dbReference type="Pfam" id="PF00126">
    <property type="entry name" value="HTH_1"/>
    <property type="match status" value="1"/>
</dbReference>
<dbReference type="AlphaFoldDB" id="W0ECG6"/>
<dbReference type="SUPFAM" id="SSF53850">
    <property type="entry name" value="Periplasmic binding protein-like II"/>
    <property type="match status" value="1"/>
</dbReference>
<dbReference type="PRINTS" id="PR00039">
    <property type="entry name" value="HTHLYSR"/>
</dbReference>
<evidence type="ECO:0000313" key="8">
    <source>
        <dbReference type="Proteomes" id="UP000010847"/>
    </source>
</evidence>
<dbReference type="InterPro" id="IPR005119">
    <property type="entry name" value="LysR_subst-bd"/>
</dbReference>
<keyword evidence="3" id="KW-0238">DNA-binding</keyword>
<dbReference type="GO" id="GO:0003700">
    <property type="term" value="F:DNA-binding transcription factor activity"/>
    <property type="evidence" value="ECO:0007669"/>
    <property type="project" value="InterPro"/>
</dbReference>
<dbReference type="RefSeq" id="WP_006715573.1">
    <property type="nucleotide sequence ID" value="NZ_CP007032.1"/>
</dbReference>
<dbReference type="EMBL" id="CP007032">
    <property type="protein sequence ID" value="AHF06751.1"/>
    <property type="molecule type" value="Genomic_DNA"/>
</dbReference>
<dbReference type="PROSITE" id="PS50931">
    <property type="entry name" value="HTH_LYSR"/>
    <property type="match status" value="1"/>
</dbReference>
<accession>W0ECG6</accession>
<dbReference type="STRING" id="871968.DESME_06520"/>
<keyword evidence="2" id="KW-0805">Transcription regulation</keyword>
<organism evidence="7 8">
    <name type="scientific">Desulfitobacterium metallireducens DSM 15288</name>
    <dbReference type="NCBI Taxonomy" id="871968"/>
    <lineage>
        <taxon>Bacteria</taxon>
        <taxon>Bacillati</taxon>
        <taxon>Bacillota</taxon>
        <taxon>Clostridia</taxon>
        <taxon>Eubacteriales</taxon>
        <taxon>Desulfitobacteriaceae</taxon>
        <taxon>Desulfitobacterium</taxon>
    </lineage>
</organism>
<protein>
    <submittedName>
        <fullName evidence="7">LysR family transcriptional regulator</fullName>
    </submittedName>
</protein>
<dbReference type="SUPFAM" id="SSF46785">
    <property type="entry name" value="Winged helix' DNA-binding domain"/>
    <property type="match status" value="1"/>
</dbReference>
<dbReference type="Proteomes" id="UP000010847">
    <property type="component" value="Chromosome"/>
</dbReference>
<keyword evidence="8" id="KW-1185">Reference proteome</keyword>
<feature type="coiled-coil region" evidence="5">
    <location>
        <begin position="64"/>
        <end position="91"/>
    </location>
</feature>
<reference evidence="7 8" key="1">
    <citation type="submission" date="2013-12" db="EMBL/GenBank/DDBJ databases">
        <authorList>
            <consortium name="DOE Joint Genome Institute"/>
            <person name="Smidt H."/>
            <person name="Huntemann M."/>
            <person name="Han J."/>
            <person name="Chen A."/>
            <person name="Kyrpides N."/>
            <person name="Mavromatis K."/>
            <person name="Markowitz V."/>
            <person name="Palaniappan K."/>
            <person name="Ivanova N."/>
            <person name="Schaumberg A."/>
            <person name="Pati A."/>
            <person name="Liolios K."/>
            <person name="Nordberg H.P."/>
            <person name="Cantor M.N."/>
            <person name="Hua S.X."/>
            <person name="Woyke T."/>
        </authorList>
    </citation>
    <scope>NUCLEOTIDE SEQUENCE [LARGE SCALE GENOMIC DNA]</scope>
    <source>
        <strain evidence="8">DSM 15288</strain>
    </source>
</reference>
<sequence>MLDLMRIFVQVVEEGSYTLVARHLGVSQPAISNHMRSLEEKLEVKVFQRQGKGFVLTQEGEVFYRHSKRILEEWNQLKNNLEETRIEESGKVHIGASHIPGEYLLPYNLAVFQKDYQKISFKLSIGDSLEMADKVFSQDIDFAVVGSNFNTDKLNSVFWRQDQIKLVVAVDHPLNQLEVIHAQDLQDYAMVLRESGSGHRCALEEGLLNLNLHLEDFKISLEAGSTETVKNAIRAGLDYSFISTNALQSYDNALVARDVEGLEIKRGFYIITRRDKHLSKPARLCYEFLK</sequence>
<evidence type="ECO:0000256" key="4">
    <source>
        <dbReference type="ARBA" id="ARBA00023163"/>
    </source>
</evidence>
<comment type="similarity">
    <text evidence="1">Belongs to the LysR transcriptional regulatory family.</text>
</comment>
<keyword evidence="5" id="KW-0175">Coiled coil</keyword>
<gene>
    <name evidence="7" type="ORF">DESME_06520</name>
</gene>
<evidence type="ECO:0000256" key="1">
    <source>
        <dbReference type="ARBA" id="ARBA00009437"/>
    </source>
</evidence>
<dbReference type="PANTHER" id="PTHR30126">
    <property type="entry name" value="HTH-TYPE TRANSCRIPTIONAL REGULATOR"/>
    <property type="match status" value="1"/>
</dbReference>
<evidence type="ECO:0000256" key="2">
    <source>
        <dbReference type="ARBA" id="ARBA00023015"/>
    </source>
</evidence>